<protein>
    <submittedName>
        <fullName evidence="3">M23 family metallopeptidase</fullName>
        <ecNumber evidence="3">3.4.-.-</ecNumber>
    </submittedName>
</protein>
<feature type="domain" description="M23ase beta-sheet core" evidence="2">
    <location>
        <begin position="171"/>
        <end position="235"/>
    </location>
</feature>
<accession>A0ABU7SMY8</accession>
<feature type="transmembrane region" description="Helical" evidence="1">
    <location>
        <begin position="32"/>
        <end position="52"/>
    </location>
</feature>
<dbReference type="EMBL" id="JAZGQL010000033">
    <property type="protein sequence ID" value="MEE6311317.1"/>
    <property type="molecule type" value="Genomic_DNA"/>
</dbReference>
<keyword evidence="3" id="KW-0378">Hydrolase</keyword>
<dbReference type="InterPro" id="IPR011055">
    <property type="entry name" value="Dup_hybrid_motif"/>
</dbReference>
<dbReference type="SUPFAM" id="SSF51261">
    <property type="entry name" value="Duplicated hybrid motif"/>
    <property type="match status" value="1"/>
</dbReference>
<evidence type="ECO:0000313" key="4">
    <source>
        <dbReference type="Proteomes" id="UP001339911"/>
    </source>
</evidence>
<gene>
    <name evidence="3" type="ORF">V1634_31255</name>
</gene>
<dbReference type="RefSeq" id="WP_331211313.1">
    <property type="nucleotide sequence ID" value="NZ_JAZGQL010000033.1"/>
</dbReference>
<evidence type="ECO:0000256" key="1">
    <source>
        <dbReference type="SAM" id="Phobius"/>
    </source>
</evidence>
<sequence length="268" mass="29334">MFKALTILHRCCWLAFLVILVAGFFLDFTSLWGWLAIALAIALRVVMGRMLARAQAQVSDSPVEVDPPVAGRWTALNSPTSKVPSHGVRAYGQTYAIDLVAEPADRPRPGFGWWPPVRRNRDFPGFGAPLLAVADGTVLRAVDRNRDHLSRNSYPALLYLVFEGLFREIAGPGQILGNHLILDLGDGRYAAYAHLRRGSLLVRPGDRVRTGQPVAECGNSGNSTEPHVHFQLMDNPDLDIARGIPFTWREIGVPANGEVFSVGTTATT</sequence>
<dbReference type="Pfam" id="PF01551">
    <property type="entry name" value="Peptidase_M23"/>
    <property type="match status" value="1"/>
</dbReference>
<feature type="transmembrane region" description="Helical" evidence="1">
    <location>
        <begin position="7"/>
        <end position="26"/>
    </location>
</feature>
<dbReference type="PANTHER" id="PTHR21666:SF270">
    <property type="entry name" value="MUREIN HYDROLASE ACTIVATOR ENVC"/>
    <property type="match status" value="1"/>
</dbReference>
<comment type="caution">
    <text evidence="3">The sequence shown here is derived from an EMBL/GenBank/DDBJ whole genome shotgun (WGS) entry which is preliminary data.</text>
</comment>
<keyword evidence="1" id="KW-0472">Membrane</keyword>
<dbReference type="CDD" id="cd12797">
    <property type="entry name" value="M23_peptidase"/>
    <property type="match status" value="1"/>
</dbReference>
<dbReference type="InterPro" id="IPR016047">
    <property type="entry name" value="M23ase_b-sheet_dom"/>
</dbReference>
<name>A0ABU7SMY8_9ACTN</name>
<keyword evidence="4" id="KW-1185">Reference proteome</keyword>
<organism evidence="3 4">
    <name type="scientific">Plantactinospora veratri</name>
    <dbReference type="NCBI Taxonomy" id="1436122"/>
    <lineage>
        <taxon>Bacteria</taxon>
        <taxon>Bacillati</taxon>
        <taxon>Actinomycetota</taxon>
        <taxon>Actinomycetes</taxon>
        <taxon>Micromonosporales</taxon>
        <taxon>Micromonosporaceae</taxon>
        <taxon>Plantactinospora</taxon>
    </lineage>
</organism>
<keyword evidence="1" id="KW-1133">Transmembrane helix</keyword>
<dbReference type="GO" id="GO:0016787">
    <property type="term" value="F:hydrolase activity"/>
    <property type="evidence" value="ECO:0007669"/>
    <property type="project" value="UniProtKB-KW"/>
</dbReference>
<dbReference type="Gene3D" id="2.70.70.10">
    <property type="entry name" value="Glucose Permease (Domain IIA)"/>
    <property type="match status" value="1"/>
</dbReference>
<dbReference type="InterPro" id="IPR050570">
    <property type="entry name" value="Cell_wall_metabolism_enzyme"/>
</dbReference>
<keyword evidence="1" id="KW-0812">Transmembrane</keyword>
<dbReference type="Proteomes" id="UP001339911">
    <property type="component" value="Unassembled WGS sequence"/>
</dbReference>
<evidence type="ECO:0000259" key="2">
    <source>
        <dbReference type="Pfam" id="PF01551"/>
    </source>
</evidence>
<proteinExistence type="predicted"/>
<evidence type="ECO:0000313" key="3">
    <source>
        <dbReference type="EMBL" id="MEE6311317.1"/>
    </source>
</evidence>
<reference evidence="3 4" key="1">
    <citation type="submission" date="2024-01" db="EMBL/GenBank/DDBJ databases">
        <title>Genome insights into Plantactinospora veratri sp. nov.</title>
        <authorList>
            <person name="Wang L."/>
        </authorList>
    </citation>
    <scope>NUCLEOTIDE SEQUENCE [LARGE SCALE GENOMIC DNA]</scope>
    <source>
        <strain evidence="3 4">NEAU-FHS4</strain>
    </source>
</reference>
<dbReference type="EC" id="3.4.-.-" evidence="3"/>
<dbReference type="PANTHER" id="PTHR21666">
    <property type="entry name" value="PEPTIDASE-RELATED"/>
    <property type="match status" value="1"/>
</dbReference>